<protein>
    <submittedName>
        <fullName evidence="2">Uncharacterized protein</fullName>
    </submittedName>
</protein>
<sequence length="104" mass="12046">MELKQSTMALEGEEPPEDTDRVTEGVELLHDLTAVASACVLLGVIHALNLAYPNPLHFTFKVFQKVFMHLEQHNVSPKVQRLFGRLQCLKKMPFLFLWLYFEPY</sequence>
<reference evidence="2" key="1">
    <citation type="submission" date="2023-09" db="UniProtKB">
        <authorList>
            <consortium name="Ensembl"/>
        </authorList>
    </citation>
    <scope>IDENTIFICATION</scope>
</reference>
<name>A0A3B4FPT0_9CICH</name>
<feature type="region of interest" description="Disordered" evidence="1">
    <location>
        <begin position="1"/>
        <end position="20"/>
    </location>
</feature>
<dbReference type="AlphaFoldDB" id="A0A3B4FPT0"/>
<accession>A0A3B4FPT0</accession>
<dbReference type="Ensembl" id="ENSPNYT00000011963.1">
    <property type="protein sequence ID" value="ENSPNYP00000011683.1"/>
    <property type="gene ID" value="ENSPNYG00000008858.1"/>
</dbReference>
<organism evidence="2">
    <name type="scientific">Pundamilia nyererei</name>
    <dbReference type="NCBI Taxonomy" id="303518"/>
    <lineage>
        <taxon>Eukaryota</taxon>
        <taxon>Metazoa</taxon>
        <taxon>Chordata</taxon>
        <taxon>Craniata</taxon>
        <taxon>Vertebrata</taxon>
        <taxon>Euteleostomi</taxon>
        <taxon>Actinopterygii</taxon>
        <taxon>Neopterygii</taxon>
        <taxon>Teleostei</taxon>
        <taxon>Neoteleostei</taxon>
        <taxon>Acanthomorphata</taxon>
        <taxon>Ovalentaria</taxon>
        <taxon>Cichlomorphae</taxon>
        <taxon>Cichliformes</taxon>
        <taxon>Cichlidae</taxon>
        <taxon>African cichlids</taxon>
        <taxon>Pseudocrenilabrinae</taxon>
        <taxon>Haplochromini</taxon>
        <taxon>Pundamilia</taxon>
    </lineage>
</organism>
<proteinExistence type="predicted"/>
<dbReference type="GeneTree" id="ENSGT01090000260390"/>
<evidence type="ECO:0000313" key="2">
    <source>
        <dbReference type="Ensembl" id="ENSPNYP00000011683.1"/>
    </source>
</evidence>
<evidence type="ECO:0000256" key="1">
    <source>
        <dbReference type="SAM" id="MobiDB-lite"/>
    </source>
</evidence>